<organism evidence="2 3">
    <name type="scientific">Polypterus senegalus</name>
    <name type="common">Senegal bichir</name>
    <dbReference type="NCBI Taxonomy" id="55291"/>
    <lineage>
        <taxon>Eukaryota</taxon>
        <taxon>Metazoa</taxon>
        <taxon>Chordata</taxon>
        <taxon>Craniata</taxon>
        <taxon>Vertebrata</taxon>
        <taxon>Euteleostomi</taxon>
        <taxon>Actinopterygii</taxon>
        <taxon>Polypteriformes</taxon>
        <taxon>Polypteridae</taxon>
        <taxon>Polypterus</taxon>
    </lineage>
</organism>
<dbReference type="EMBL" id="JAATIS010003638">
    <property type="protein sequence ID" value="KAG2463546.1"/>
    <property type="molecule type" value="Genomic_DNA"/>
</dbReference>
<comment type="caution">
    <text evidence="2">The sequence shown here is derived from an EMBL/GenBank/DDBJ whole genome shotgun (WGS) entry which is preliminary data.</text>
</comment>
<feature type="non-terminal residue" evidence="2">
    <location>
        <position position="277"/>
    </location>
</feature>
<protein>
    <recommendedName>
        <fullName evidence="1">Selenoprotein T</fullName>
    </recommendedName>
</protein>
<sequence>MAEYNQTGLMVALILFTVLTVRDIYLGKTTVQLQEAKDSRGLKPEKQEEKEPHIAAKQRLYSGPVLKFQYCRVFEEYSRTISQLYPDIRIEGGNYPPKPTNSNMIETQLLSTGAFEIFLNVFLSVPASPRMLLYAVSFVLQDMQRKEWMTLEIKKRKRVRAEPRIKWCTLKKEDCKVEFREKLIQALGGSEESWETTADVVRVTARGVLGVTSGQRKEEKETWWWNGEVQESIQRKRMAKKKWDIQRDAECRQEYKEIRHKVKREVAKAKEKAYDEL</sequence>
<evidence type="ECO:0000256" key="1">
    <source>
        <dbReference type="RuleBase" id="RU362086"/>
    </source>
</evidence>
<dbReference type="AlphaFoldDB" id="A0A8X8BRE9"/>
<proteinExistence type="inferred from homology"/>
<comment type="similarity">
    <text evidence="1">Belongs to the SelWTH family. Selenoprotein T subfamily.</text>
</comment>
<dbReference type="Proteomes" id="UP000886611">
    <property type="component" value="Unassembled WGS sequence"/>
</dbReference>
<dbReference type="PANTHER" id="PTHR13544">
    <property type="entry name" value="SELENOPROTEIN T"/>
    <property type="match status" value="1"/>
</dbReference>
<dbReference type="GO" id="GO:0045454">
    <property type="term" value="P:cell redox homeostasis"/>
    <property type="evidence" value="ECO:0007669"/>
    <property type="project" value="TreeGrafter"/>
</dbReference>
<dbReference type="GO" id="GO:0004791">
    <property type="term" value="F:thioredoxin-disulfide reductase (NADPH) activity"/>
    <property type="evidence" value="ECO:0007669"/>
    <property type="project" value="TreeGrafter"/>
</dbReference>
<dbReference type="PANTHER" id="PTHR13544:SF6">
    <property type="entry name" value="SELENOPROTEIN T2"/>
    <property type="match status" value="1"/>
</dbReference>
<dbReference type="GO" id="GO:0005789">
    <property type="term" value="C:endoplasmic reticulum membrane"/>
    <property type="evidence" value="ECO:0007669"/>
    <property type="project" value="TreeGrafter"/>
</dbReference>
<gene>
    <name evidence="2" type="primary">Selenot2</name>
    <name evidence="2" type="ORF">GTO96_0002808</name>
</gene>
<reference evidence="2 3" key="1">
    <citation type="journal article" date="2021" name="Cell">
        <title>Tracing the genetic footprints of vertebrate landing in non-teleost ray-finned fishes.</title>
        <authorList>
            <person name="Bi X."/>
            <person name="Wang K."/>
            <person name="Yang L."/>
            <person name="Pan H."/>
            <person name="Jiang H."/>
            <person name="Wei Q."/>
            <person name="Fang M."/>
            <person name="Yu H."/>
            <person name="Zhu C."/>
            <person name="Cai Y."/>
            <person name="He Y."/>
            <person name="Gan X."/>
            <person name="Zeng H."/>
            <person name="Yu D."/>
            <person name="Zhu Y."/>
            <person name="Jiang H."/>
            <person name="Qiu Q."/>
            <person name="Yang H."/>
            <person name="Zhang Y.E."/>
            <person name="Wang W."/>
            <person name="Zhu M."/>
            <person name="He S."/>
            <person name="Zhang G."/>
        </authorList>
    </citation>
    <scope>NUCLEOTIDE SEQUENCE [LARGE SCALE GENOMIC DNA]</scope>
    <source>
        <strain evidence="2">Bchr_013</strain>
    </source>
</reference>
<feature type="non-terminal residue" evidence="2">
    <location>
        <position position="1"/>
    </location>
</feature>
<accession>A0A8X8BRE9</accession>
<keyword evidence="1" id="KW-0676">Redox-active center</keyword>
<dbReference type="InterPro" id="IPR019389">
    <property type="entry name" value="Selenoprotein_T"/>
</dbReference>
<evidence type="ECO:0000313" key="3">
    <source>
        <dbReference type="Proteomes" id="UP000886611"/>
    </source>
</evidence>
<name>A0A8X8BRE9_POLSE</name>
<evidence type="ECO:0000313" key="2">
    <source>
        <dbReference type="EMBL" id="KAG2463546.1"/>
    </source>
</evidence>
<keyword evidence="3" id="KW-1185">Reference proteome</keyword>
<keyword evidence="1" id="KW-0712">Selenocysteine</keyword>